<dbReference type="OrthoDB" id="192945at2"/>
<dbReference type="Gene3D" id="2.40.33.20">
    <property type="entry name" value="PK beta-barrel domain-like"/>
    <property type="match status" value="1"/>
</dbReference>
<dbReference type="GO" id="GO:0003824">
    <property type="term" value="F:catalytic activity"/>
    <property type="evidence" value="ECO:0007669"/>
    <property type="project" value="InterPro"/>
</dbReference>
<dbReference type="SUPFAM" id="SSF50800">
    <property type="entry name" value="PK beta-barrel domain-like"/>
    <property type="match status" value="1"/>
</dbReference>
<dbReference type="RefSeq" id="WP_043907634.1">
    <property type="nucleotide sequence ID" value="NZ_JXZB01000001.1"/>
</dbReference>
<sequence length="167" mass="17635">MWQGTAVSLHLAPTHGAPLVEVREAVAVTGRGLAGDRYFQDRAGDAPRGRAPGRASRGCEISLLDIDALTALEREHGIRLTHSEARRNVVCRGVPLTELVGLEFTVGDRVRLLGIALSEPCARLEQLTSPGVLRGLVHRGGLRARILEGGLLCTGDPIRPAGPGTGS</sequence>
<dbReference type="STRING" id="2064.TR51_02155"/>
<keyword evidence="3" id="KW-1185">Reference proteome</keyword>
<reference evidence="2 3" key="1">
    <citation type="submission" date="2015-02" db="EMBL/GenBank/DDBJ databases">
        <title>Draft genome sequence of Kitasatospora griseola MF730-N6, a bafilomycin, terpentecin and satosporin producer.</title>
        <authorList>
            <person name="Arens J.C."/>
            <person name="Haltli B."/>
            <person name="Kerr R.G."/>
        </authorList>
    </citation>
    <scope>NUCLEOTIDE SEQUENCE [LARGE SCALE GENOMIC DNA]</scope>
    <source>
        <strain evidence="2 3">MF730-N6</strain>
    </source>
</reference>
<dbReference type="GO" id="GO:0030151">
    <property type="term" value="F:molybdenum ion binding"/>
    <property type="evidence" value="ECO:0007669"/>
    <property type="project" value="InterPro"/>
</dbReference>
<dbReference type="InterPro" id="IPR005302">
    <property type="entry name" value="MoCF_Sase_C"/>
</dbReference>
<comment type="caution">
    <text evidence="2">The sequence shown here is derived from an EMBL/GenBank/DDBJ whole genome shotgun (WGS) entry which is preliminary data.</text>
</comment>
<dbReference type="Proteomes" id="UP000032066">
    <property type="component" value="Unassembled WGS sequence"/>
</dbReference>
<accession>A0A0D0NDW7</accession>
<dbReference type="AlphaFoldDB" id="A0A0D0NDW7"/>
<dbReference type="InterPro" id="IPR011037">
    <property type="entry name" value="Pyrv_Knase-like_insert_dom_sf"/>
</dbReference>
<organism evidence="2 3">
    <name type="scientific">Kitasatospora griseola</name>
    <name type="common">Streptomyces griseolosporeus</name>
    <dbReference type="NCBI Taxonomy" id="2064"/>
    <lineage>
        <taxon>Bacteria</taxon>
        <taxon>Bacillati</taxon>
        <taxon>Actinomycetota</taxon>
        <taxon>Actinomycetes</taxon>
        <taxon>Kitasatosporales</taxon>
        <taxon>Streptomycetaceae</taxon>
        <taxon>Kitasatospora</taxon>
    </lineage>
</organism>
<protein>
    <recommendedName>
        <fullName evidence="1">MOSC domain-containing protein</fullName>
    </recommendedName>
</protein>
<proteinExistence type="predicted"/>
<name>A0A0D0NDW7_KITGR</name>
<dbReference type="InterPro" id="IPR052716">
    <property type="entry name" value="MOSC_domain"/>
</dbReference>
<dbReference type="PANTHER" id="PTHR36930:SF1">
    <property type="entry name" value="MOSC DOMAIN-CONTAINING PROTEIN"/>
    <property type="match status" value="1"/>
</dbReference>
<gene>
    <name evidence="2" type="ORF">TR51_02155</name>
</gene>
<dbReference type="GO" id="GO:0030170">
    <property type="term" value="F:pyridoxal phosphate binding"/>
    <property type="evidence" value="ECO:0007669"/>
    <property type="project" value="InterPro"/>
</dbReference>
<evidence type="ECO:0000259" key="1">
    <source>
        <dbReference type="PROSITE" id="PS51340"/>
    </source>
</evidence>
<evidence type="ECO:0000313" key="3">
    <source>
        <dbReference type="Proteomes" id="UP000032066"/>
    </source>
</evidence>
<feature type="domain" description="MOSC" evidence="1">
    <location>
        <begin position="20"/>
        <end position="161"/>
    </location>
</feature>
<dbReference type="PROSITE" id="PS51340">
    <property type="entry name" value="MOSC"/>
    <property type="match status" value="1"/>
</dbReference>
<evidence type="ECO:0000313" key="2">
    <source>
        <dbReference type="EMBL" id="KIQ66435.1"/>
    </source>
</evidence>
<dbReference type="PATRIC" id="fig|2064.6.peg.492"/>
<dbReference type="EMBL" id="JXZB01000001">
    <property type="protein sequence ID" value="KIQ66435.1"/>
    <property type="molecule type" value="Genomic_DNA"/>
</dbReference>
<dbReference type="PANTHER" id="PTHR36930">
    <property type="entry name" value="METAL-SULFUR CLUSTER BIOSYNTHESIS PROTEINS YUAD-RELATED"/>
    <property type="match status" value="1"/>
</dbReference>